<dbReference type="AlphaFoldDB" id="A0A1D1UM15"/>
<keyword evidence="2" id="KW-1185">Reference proteome</keyword>
<sequence length="72" mass="7838">MPVVLWIGTVEDGTVLTGADEANLQRRTRQTTLTEFIFDAQRATSSLNGKSSVRNCVPTSGELLTSRVPKSE</sequence>
<organism evidence="1 2">
    <name type="scientific">Ramazzottius varieornatus</name>
    <name type="common">Water bear</name>
    <name type="synonym">Tardigrade</name>
    <dbReference type="NCBI Taxonomy" id="947166"/>
    <lineage>
        <taxon>Eukaryota</taxon>
        <taxon>Metazoa</taxon>
        <taxon>Ecdysozoa</taxon>
        <taxon>Tardigrada</taxon>
        <taxon>Eutardigrada</taxon>
        <taxon>Parachela</taxon>
        <taxon>Hypsibioidea</taxon>
        <taxon>Ramazzottiidae</taxon>
        <taxon>Ramazzottius</taxon>
    </lineage>
</organism>
<reference evidence="1 2" key="1">
    <citation type="journal article" date="2016" name="Nat. Commun.">
        <title>Extremotolerant tardigrade genome and improved radiotolerance of human cultured cells by tardigrade-unique protein.</title>
        <authorList>
            <person name="Hashimoto T."/>
            <person name="Horikawa D.D."/>
            <person name="Saito Y."/>
            <person name="Kuwahara H."/>
            <person name="Kozuka-Hata H."/>
            <person name="Shin-I T."/>
            <person name="Minakuchi Y."/>
            <person name="Ohishi K."/>
            <person name="Motoyama A."/>
            <person name="Aizu T."/>
            <person name="Enomoto A."/>
            <person name="Kondo K."/>
            <person name="Tanaka S."/>
            <person name="Hara Y."/>
            <person name="Koshikawa S."/>
            <person name="Sagara H."/>
            <person name="Miura T."/>
            <person name="Yokobori S."/>
            <person name="Miyagawa K."/>
            <person name="Suzuki Y."/>
            <person name="Kubo T."/>
            <person name="Oyama M."/>
            <person name="Kohara Y."/>
            <person name="Fujiyama A."/>
            <person name="Arakawa K."/>
            <person name="Katayama T."/>
            <person name="Toyoda A."/>
            <person name="Kunieda T."/>
        </authorList>
    </citation>
    <scope>NUCLEOTIDE SEQUENCE [LARGE SCALE GENOMIC DNA]</scope>
    <source>
        <strain evidence="1 2">YOKOZUNA-1</strain>
    </source>
</reference>
<name>A0A1D1UM15_RAMVA</name>
<evidence type="ECO:0000313" key="1">
    <source>
        <dbReference type="EMBL" id="GAU89590.1"/>
    </source>
</evidence>
<comment type="caution">
    <text evidence="1">The sequence shown here is derived from an EMBL/GenBank/DDBJ whole genome shotgun (WGS) entry which is preliminary data.</text>
</comment>
<proteinExistence type="predicted"/>
<evidence type="ECO:0000313" key="2">
    <source>
        <dbReference type="Proteomes" id="UP000186922"/>
    </source>
</evidence>
<protein>
    <submittedName>
        <fullName evidence="1">Uncharacterized protein</fullName>
    </submittedName>
</protein>
<dbReference type="Proteomes" id="UP000186922">
    <property type="component" value="Unassembled WGS sequence"/>
</dbReference>
<gene>
    <name evidence="1" type="primary">RvY_02124-1</name>
    <name evidence="1" type="synonym">RvY_02124.1</name>
    <name evidence="1" type="ORF">RvY_02124</name>
</gene>
<accession>A0A1D1UM15</accession>
<dbReference type="EMBL" id="BDGG01000001">
    <property type="protein sequence ID" value="GAU89590.1"/>
    <property type="molecule type" value="Genomic_DNA"/>
</dbReference>